<dbReference type="PROSITE" id="PS52029">
    <property type="entry name" value="LD_TPASE"/>
    <property type="match status" value="1"/>
</dbReference>
<dbReference type="GO" id="GO:0005576">
    <property type="term" value="C:extracellular region"/>
    <property type="evidence" value="ECO:0007669"/>
    <property type="project" value="TreeGrafter"/>
</dbReference>
<dbReference type="CDD" id="cd13432">
    <property type="entry name" value="LDT_IgD_like_2"/>
    <property type="match status" value="1"/>
</dbReference>
<proteinExistence type="predicted"/>
<dbReference type="InterPro" id="IPR038063">
    <property type="entry name" value="Transpep_catalytic_dom"/>
</dbReference>
<keyword evidence="4 15" id="KW-0732">Signal</keyword>
<sequence>MTNSKRRRGLTVASALLGGVLVLSACSGGDDNASGSDGGDSSQSKVDEAAAKKTSAAQIKITPEDGTDNASINNSAAVTVSKGTLTEVTMTTAEGAAVEGQISADKTSWKPDAQLERSTTYKVAVTAKDAKGLEAHENASFTTVSPDNSFLGYFTPEDGSTVGVGMPVSINFDKSITNKAAVQKGVTVTSTSGQEVVCHWFNDTRMDCRPDEYWKGGSTVTLKMALDGVEGSDGVYGVQEKTVTFKIGRNQISYVDAKTKQMKVTQDGKTIKTIPISAGSPDNKTYEGVMVMSEKFKETRMNGATVGFTDDDGKGEYDIKDVPHAIRLSTSGTFIHGNYWGAKSIFGSVNTSHGCVGLSDTKGANDKGTAGYWFYNNSIVGDVVVVENTGDKTIAPDNGLNGWNMDWAQWKAGSAV</sequence>
<dbReference type="PANTHER" id="PTHR30582">
    <property type="entry name" value="L,D-TRANSPEPTIDASE"/>
    <property type="match status" value="1"/>
</dbReference>
<name>A0A9X1TRF5_STRM4</name>
<dbReference type="GO" id="GO:0071972">
    <property type="term" value="F:peptidoglycan L,D-transpeptidase activity"/>
    <property type="evidence" value="ECO:0007669"/>
    <property type="project" value="TreeGrafter"/>
</dbReference>
<evidence type="ECO:0000256" key="10">
    <source>
        <dbReference type="ARBA" id="ARBA00023315"/>
    </source>
</evidence>
<dbReference type="CDD" id="cd16913">
    <property type="entry name" value="YkuD_like"/>
    <property type="match status" value="1"/>
</dbReference>
<protein>
    <submittedName>
        <fullName evidence="17">Ig-like domain-containing protein</fullName>
    </submittedName>
</protein>
<keyword evidence="11 13" id="KW-0961">Cell wall biogenesis/degradation</keyword>
<dbReference type="FunFam" id="2.40.440.10:FF:000005">
    <property type="entry name" value="L,D-transpeptidase 2"/>
    <property type="match status" value="1"/>
</dbReference>
<feature type="active site" description="Proton donor/acceptor" evidence="13">
    <location>
        <position position="336"/>
    </location>
</feature>
<evidence type="ECO:0000256" key="3">
    <source>
        <dbReference type="ARBA" id="ARBA00022679"/>
    </source>
</evidence>
<dbReference type="EMBL" id="JAKEIP010000358">
    <property type="protein sequence ID" value="MCF1599814.1"/>
    <property type="molecule type" value="Genomic_DNA"/>
</dbReference>
<dbReference type="InterPro" id="IPR050979">
    <property type="entry name" value="LD-transpeptidase"/>
</dbReference>
<evidence type="ECO:0000313" key="18">
    <source>
        <dbReference type="Proteomes" id="UP001139384"/>
    </source>
</evidence>
<organism evidence="17 18">
    <name type="scientific">Streptomyces muensis</name>
    <dbReference type="NCBI Taxonomy" id="1077944"/>
    <lineage>
        <taxon>Bacteria</taxon>
        <taxon>Bacillati</taxon>
        <taxon>Actinomycetota</taxon>
        <taxon>Actinomycetes</taxon>
        <taxon>Kitasatosporales</taxon>
        <taxon>Streptomycetaceae</taxon>
        <taxon>Streptomyces</taxon>
    </lineage>
</organism>
<gene>
    <name evidence="17" type="ORF">L0P92_40655</name>
</gene>
<comment type="caution">
    <text evidence="17">The sequence shown here is derived from an EMBL/GenBank/DDBJ whole genome shotgun (WGS) entry which is preliminary data.</text>
</comment>
<dbReference type="GO" id="GO:0071555">
    <property type="term" value="P:cell wall organization"/>
    <property type="evidence" value="ECO:0007669"/>
    <property type="project" value="UniProtKB-UniRule"/>
</dbReference>
<evidence type="ECO:0000256" key="5">
    <source>
        <dbReference type="ARBA" id="ARBA00022960"/>
    </source>
</evidence>
<keyword evidence="10" id="KW-0012">Acyltransferase</keyword>
<dbReference type="FunFam" id="2.60.40.3780:FF:000001">
    <property type="entry name" value="L,D-transpeptidase 2"/>
    <property type="match status" value="1"/>
</dbReference>
<evidence type="ECO:0000256" key="14">
    <source>
        <dbReference type="SAM" id="MobiDB-lite"/>
    </source>
</evidence>
<evidence type="ECO:0000256" key="11">
    <source>
        <dbReference type="ARBA" id="ARBA00023316"/>
    </source>
</evidence>
<keyword evidence="18" id="KW-1185">Reference proteome</keyword>
<evidence type="ECO:0000256" key="1">
    <source>
        <dbReference type="ARBA" id="ARBA00004752"/>
    </source>
</evidence>
<feature type="domain" description="L,D-TPase catalytic" evidence="16">
    <location>
        <begin position="251"/>
        <end position="387"/>
    </location>
</feature>
<dbReference type="InterPro" id="IPR005490">
    <property type="entry name" value="LD_TPept_cat_dom"/>
</dbReference>
<evidence type="ECO:0000256" key="8">
    <source>
        <dbReference type="ARBA" id="ARBA00023139"/>
    </source>
</evidence>
<reference evidence="17" key="1">
    <citation type="submission" date="2022-01" db="EMBL/GenBank/DDBJ databases">
        <title>Draft Genome Sequences of Seven Type Strains of the Genus Streptomyces.</title>
        <authorList>
            <person name="Aziz S."/>
            <person name="Coretto E."/>
            <person name="Chronakova A."/>
            <person name="Sproer C."/>
            <person name="Huber K."/>
            <person name="Nouioui I."/>
            <person name="Gross H."/>
        </authorList>
    </citation>
    <scope>NUCLEOTIDE SEQUENCE</scope>
    <source>
        <strain evidence="17">DSM 103493</strain>
    </source>
</reference>
<dbReference type="GO" id="GO:0008360">
    <property type="term" value="P:regulation of cell shape"/>
    <property type="evidence" value="ECO:0007669"/>
    <property type="project" value="UniProtKB-UniRule"/>
</dbReference>
<evidence type="ECO:0000256" key="15">
    <source>
        <dbReference type="SAM" id="SignalP"/>
    </source>
</evidence>
<keyword evidence="2" id="KW-1003">Cell membrane</keyword>
<feature type="active site" description="Nucleophile" evidence="13">
    <location>
        <position position="355"/>
    </location>
</feature>
<comment type="pathway">
    <text evidence="12">Glycan biosynthesis.</text>
</comment>
<evidence type="ECO:0000256" key="4">
    <source>
        <dbReference type="ARBA" id="ARBA00022729"/>
    </source>
</evidence>
<dbReference type="Gene3D" id="2.40.440.10">
    <property type="entry name" value="L,D-transpeptidase catalytic domain-like"/>
    <property type="match status" value="1"/>
</dbReference>
<feature type="signal peptide" evidence="15">
    <location>
        <begin position="1"/>
        <end position="25"/>
    </location>
</feature>
<evidence type="ECO:0000256" key="9">
    <source>
        <dbReference type="ARBA" id="ARBA00023288"/>
    </source>
</evidence>
<dbReference type="Gene3D" id="2.60.40.3780">
    <property type="match status" value="1"/>
</dbReference>
<dbReference type="GO" id="GO:0018104">
    <property type="term" value="P:peptidoglycan-protein cross-linking"/>
    <property type="evidence" value="ECO:0007669"/>
    <property type="project" value="TreeGrafter"/>
</dbReference>
<keyword evidence="6 13" id="KW-0573">Peptidoglycan synthesis</keyword>
<evidence type="ECO:0000256" key="2">
    <source>
        <dbReference type="ARBA" id="ARBA00022475"/>
    </source>
</evidence>
<dbReference type="Pfam" id="PF17964">
    <property type="entry name" value="Big_10"/>
    <property type="match status" value="1"/>
</dbReference>
<evidence type="ECO:0000256" key="6">
    <source>
        <dbReference type="ARBA" id="ARBA00022984"/>
    </source>
</evidence>
<dbReference type="InterPro" id="IPR041280">
    <property type="entry name" value="Big_10"/>
</dbReference>
<dbReference type="GO" id="GO:0016746">
    <property type="term" value="F:acyltransferase activity"/>
    <property type="evidence" value="ECO:0007669"/>
    <property type="project" value="UniProtKB-KW"/>
</dbReference>
<evidence type="ECO:0000256" key="7">
    <source>
        <dbReference type="ARBA" id="ARBA00023136"/>
    </source>
</evidence>
<comment type="pathway">
    <text evidence="1 13">Cell wall biogenesis; peptidoglycan biosynthesis.</text>
</comment>
<keyword evidence="3" id="KW-0808">Transferase</keyword>
<dbReference type="Pfam" id="PF03734">
    <property type="entry name" value="YkuD"/>
    <property type="match status" value="1"/>
</dbReference>
<feature type="region of interest" description="Disordered" evidence="14">
    <location>
        <begin position="31"/>
        <end position="56"/>
    </location>
</feature>
<dbReference type="Gene3D" id="2.60.40.3710">
    <property type="match status" value="1"/>
</dbReference>
<accession>A0A9X1TRF5</accession>
<dbReference type="RefSeq" id="WP_234768164.1">
    <property type="nucleotide sequence ID" value="NZ_JAKEIP010000358.1"/>
</dbReference>
<dbReference type="SUPFAM" id="SSF141523">
    <property type="entry name" value="L,D-transpeptidase catalytic domain-like"/>
    <property type="match status" value="1"/>
</dbReference>
<evidence type="ECO:0000256" key="12">
    <source>
        <dbReference type="ARBA" id="ARBA00060592"/>
    </source>
</evidence>
<keyword evidence="8" id="KW-0564">Palmitate</keyword>
<dbReference type="AlphaFoldDB" id="A0A9X1TRF5"/>
<dbReference type="PANTHER" id="PTHR30582:SF2">
    <property type="entry name" value="L,D-TRANSPEPTIDASE YCIB-RELATED"/>
    <property type="match status" value="1"/>
</dbReference>
<dbReference type="Proteomes" id="UP001139384">
    <property type="component" value="Unassembled WGS sequence"/>
</dbReference>
<keyword evidence="5 13" id="KW-0133">Cell shape</keyword>
<evidence type="ECO:0000313" key="17">
    <source>
        <dbReference type="EMBL" id="MCF1599814.1"/>
    </source>
</evidence>
<dbReference type="PROSITE" id="PS51257">
    <property type="entry name" value="PROKAR_LIPOPROTEIN"/>
    <property type="match status" value="1"/>
</dbReference>
<keyword evidence="7" id="KW-0472">Membrane</keyword>
<keyword evidence="9" id="KW-0449">Lipoprotein</keyword>
<feature type="compositionally biased region" description="Low complexity" evidence="14">
    <location>
        <begin position="31"/>
        <end position="42"/>
    </location>
</feature>
<feature type="chain" id="PRO_5040958644" evidence="15">
    <location>
        <begin position="26"/>
        <end position="416"/>
    </location>
</feature>
<evidence type="ECO:0000259" key="16">
    <source>
        <dbReference type="PROSITE" id="PS52029"/>
    </source>
</evidence>
<evidence type="ECO:0000256" key="13">
    <source>
        <dbReference type="PROSITE-ProRule" id="PRU01373"/>
    </source>
</evidence>